<dbReference type="Pfam" id="PF13692">
    <property type="entry name" value="Glyco_trans_1_4"/>
    <property type="match status" value="1"/>
</dbReference>
<keyword evidence="2" id="KW-0808">Transferase</keyword>
<evidence type="ECO:0000256" key="2">
    <source>
        <dbReference type="ARBA" id="ARBA00022679"/>
    </source>
</evidence>
<accession>A0A2K0TQL8</accession>
<dbReference type="SUPFAM" id="SSF53756">
    <property type="entry name" value="UDP-Glycosyltransferase/glycogen phosphorylase"/>
    <property type="match status" value="1"/>
</dbReference>
<reference evidence="3 4" key="1">
    <citation type="submission" date="2017-02" db="EMBL/GenBank/DDBJ databases">
        <title>Genomes of Trichoderma spp. with biocontrol activity.</title>
        <authorList>
            <person name="Gardiner D."/>
            <person name="Kazan K."/>
            <person name="Vos C."/>
            <person name="Harvey P."/>
        </authorList>
    </citation>
    <scope>NUCLEOTIDE SEQUENCE [LARGE SCALE GENOMIC DNA]</scope>
    <source>
        <strain evidence="3 4">A5MH</strain>
    </source>
</reference>
<evidence type="ECO:0000313" key="3">
    <source>
        <dbReference type="EMBL" id="PNP47813.1"/>
    </source>
</evidence>
<organism evidence="3 4">
    <name type="scientific">Trichoderma gamsii</name>
    <dbReference type="NCBI Taxonomy" id="398673"/>
    <lineage>
        <taxon>Eukaryota</taxon>
        <taxon>Fungi</taxon>
        <taxon>Dikarya</taxon>
        <taxon>Ascomycota</taxon>
        <taxon>Pezizomycotina</taxon>
        <taxon>Sordariomycetes</taxon>
        <taxon>Hypocreomycetidae</taxon>
        <taxon>Hypocreales</taxon>
        <taxon>Hypocreaceae</taxon>
        <taxon>Trichoderma</taxon>
    </lineage>
</organism>
<dbReference type="Gene3D" id="3.40.50.2000">
    <property type="entry name" value="Glycogen Phosphorylase B"/>
    <property type="match status" value="1"/>
</dbReference>
<dbReference type="GO" id="GO:0016757">
    <property type="term" value="F:glycosyltransferase activity"/>
    <property type="evidence" value="ECO:0007669"/>
    <property type="project" value="UniProtKB-KW"/>
</dbReference>
<proteinExistence type="predicted"/>
<evidence type="ECO:0000313" key="4">
    <source>
        <dbReference type="Proteomes" id="UP000236546"/>
    </source>
</evidence>
<dbReference type="AlphaFoldDB" id="A0A2K0TQL8"/>
<dbReference type="PANTHER" id="PTHR12526:SF510">
    <property type="entry name" value="D-INOSITOL 3-PHOSPHATE GLYCOSYLTRANSFERASE"/>
    <property type="match status" value="1"/>
</dbReference>
<keyword evidence="1" id="KW-0328">Glycosyltransferase</keyword>
<dbReference type="EMBL" id="MTYH01000012">
    <property type="protein sequence ID" value="PNP47813.1"/>
    <property type="molecule type" value="Genomic_DNA"/>
</dbReference>
<dbReference type="Proteomes" id="UP000236546">
    <property type="component" value="Unassembled WGS sequence"/>
</dbReference>
<name>A0A2K0TQL8_9HYPO</name>
<protein>
    <recommendedName>
        <fullName evidence="5">Glycosyl transferase family 1 domain-containing protein</fullName>
    </recommendedName>
</protein>
<dbReference type="OrthoDB" id="512920at2759"/>
<comment type="caution">
    <text evidence="3">The sequence shown here is derived from an EMBL/GenBank/DDBJ whole genome shotgun (WGS) entry which is preliminary data.</text>
</comment>
<evidence type="ECO:0000256" key="1">
    <source>
        <dbReference type="ARBA" id="ARBA00022676"/>
    </source>
</evidence>
<dbReference type="PANTHER" id="PTHR12526">
    <property type="entry name" value="GLYCOSYLTRANSFERASE"/>
    <property type="match status" value="1"/>
</dbReference>
<sequence>MNKSGSREIGLSKKVLQLRAENGVSKTDVEVIDLVVENDVQIVALDSETFDAAFGGKKNISKVMARETAEYIETGVLSARLHDFVSFLQQEITRFSPTHIIFNDGLSMQATSALEMPTMNACRINVIHTAEQLPFGPFAGGVPGQASSTSELKHLKMLDGIWSVSQAIKQYAFKQGQLQTNFFVHHPWTYLEERNHTLPCHLHNWDKKFIGMINPCAVKGLPILVNLAKSGPQYDFLVYKSWGFDDKVGKQLSELQNISVRSTCTDMEKAWRDIKVLLMPSLWFEAWGIVLIEAHLRGIPVISSNAGALPESMLGLDCIITVNPIQGERDEDGSYIVPDQDIGPWVKAVNKLMNNRCEYENLSNKVRMTTGQWLKNLDETAIEKWLMTLSVKSNNAGIVG</sequence>
<evidence type="ECO:0008006" key="5">
    <source>
        <dbReference type="Google" id="ProtNLM"/>
    </source>
</evidence>
<gene>
    <name evidence="3" type="ORF">TGAMA5MH_00865</name>
</gene>